<dbReference type="ExpressionAtlas" id="A0A096N0Q3">
    <property type="expression patterns" value="baseline"/>
</dbReference>
<dbReference type="InterPro" id="IPR045885">
    <property type="entry name" value="GalNAc-T"/>
</dbReference>
<dbReference type="InterPro" id="IPR029044">
    <property type="entry name" value="Nucleotide-diphossugar_trans"/>
</dbReference>
<feature type="transmembrane region" description="Helical" evidence="16">
    <location>
        <begin position="6"/>
        <end position="28"/>
    </location>
</feature>
<evidence type="ECO:0000256" key="3">
    <source>
        <dbReference type="ARBA" id="ARBA00004922"/>
    </source>
</evidence>
<evidence type="ECO:0000313" key="18">
    <source>
        <dbReference type="Ensembl" id="ENSPANP00000005841.3"/>
    </source>
</evidence>
<dbReference type="FunFam" id="3.90.550.10:FF:000298">
    <property type="entry name" value="Polypeptide N-acetylgalactosaminyltransferase"/>
    <property type="match status" value="1"/>
</dbReference>
<evidence type="ECO:0000259" key="17">
    <source>
        <dbReference type="SMART" id="SM00458"/>
    </source>
</evidence>
<comment type="subcellular location">
    <subcellularLocation>
        <location evidence="2 16">Golgi apparatus membrane</location>
        <topology evidence="2 16">Single-pass type II membrane protein</topology>
    </subcellularLocation>
</comment>
<keyword evidence="6 16" id="KW-0328">Glycosyltransferase</keyword>
<dbReference type="SMART" id="SM00458">
    <property type="entry name" value="RICIN"/>
    <property type="match status" value="1"/>
</dbReference>
<evidence type="ECO:0000256" key="10">
    <source>
        <dbReference type="ARBA" id="ARBA00022968"/>
    </source>
</evidence>
<reference evidence="18 19" key="1">
    <citation type="submission" date="2012-03" db="EMBL/GenBank/DDBJ databases">
        <title>Whole Genome Assembly of Papio anubis.</title>
        <authorList>
            <person name="Liu Y.L."/>
            <person name="Abraham K.A."/>
            <person name="Akbar H.A."/>
            <person name="Ali S.A."/>
            <person name="Anosike U.A."/>
            <person name="Aqrawi P.A."/>
            <person name="Arias F.A."/>
            <person name="Attaway T.A."/>
            <person name="Awwad R.A."/>
            <person name="Babu C.B."/>
            <person name="Bandaranaike D.B."/>
            <person name="Battles P.B."/>
            <person name="Bell A.B."/>
            <person name="Beltran B.B."/>
            <person name="Berhane-Mersha D.B."/>
            <person name="Bess C.B."/>
            <person name="Bickham C.B."/>
            <person name="Bolden T.B."/>
            <person name="Carter K.C."/>
            <person name="Chau D.C."/>
            <person name="Chavez A.C."/>
            <person name="Clerc-Blankenburg K.C."/>
            <person name="Coyle M.C."/>
            <person name="Dao M.D."/>
            <person name="Davila M.L.D."/>
            <person name="Davy-Carroll L.D."/>
            <person name="Denson S.D."/>
            <person name="Dinh H.D."/>
            <person name="Fernandez S.F."/>
            <person name="Fernando P.F."/>
            <person name="Forbes L.F."/>
            <person name="Francis C.F."/>
            <person name="Francisco L.F."/>
            <person name="Fu Q.F."/>
            <person name="Garcia-Iii R.G."/>
            <person name="Garrett T.G."/>
            <person name="Gross S.G."/>
            <person name="Gubbala S.G."/>
            <person name="Hirani K.H."/>
            <person name="Hogues M.H."/>
            <person name="Hollins B.H."/>
            <person name="Jackson L.J."/>
            <person name="Javaid M.J."/>
            <person name="Jhangiani S.J."/>
            <person name="Johnson A.J."/>
            <person name="Johnson B.J."/>
            <person name="Jones J.J."/>
            <person name="Joshi V.J."/>
            <person name="Kalu J.K."/>
            <person name="Khan N.K."/>
            <person name="Korchina V.K."/>
            <person name="Kovar C.K."/>
            <person name="Lago L.L."/>
            <person name="Lara F.L."/>
            <person name="Le T.-K.L."/>
            <person name="Lee S.L."/>
            <person name="Legall-Iii F.L."/>
            <person name="Lemon S.L."/>
            <person name="Liu J.L."/>
            <person name="Liu Y.-S.L."/>
            <person name="Liyanage D.L."/>
            <person name="Lopez J.L."/>
            <person name="Lorensuhewa L.L."/>
            <person name="Mata R.M."/>
            <person name="Mathew T.M."/>
            <person name="Mercado C.M."/>
            <person name="Mercado I.M."/>
            <person name="Morales K.M."/>
            <person name="Morgan M.M."/>
            <person name="Munidasa M.M."/>
            <person name="Ngo D.N."/>
            <person name="Nguyen L.N."/>
            <person name="Nguyen T.N."/>
            <person name="Nguyen N.N."/>
            <person name="Obregon M.O."/>
            <person name="Okwuonu G.O."/>
            <person name="Ongeri F.O."/>
            <person name="Onwere C.O."/>
            <person name="Osifeso I.O."/>
            <person name="Parra A.P."/>
            <person name="Patil S.P."/>
            <person name="Perez A.P."/>
            <person name="Perez Y.P."/>
            <person name="Pham C.P."/>
            <person name="Pu L.-L.P."/>
            <person name="Puazo M.P."/>
            <person name="Quiroz J.Q."/>
            <person name="Rouhana J.R."/>
            <person name="Ruiz M.R."/>
            <person name="Ruiz S.-J.R."/>
            <person name="Saada N.S."/>
            <person name="Santibanez J.S."/>
            <person name="Scheel M.S."/>
            <person name="Schneider B.S."/>
            <person name="Simmons D.S."/>
            <person name="Sisson I.S."/>
            <person name="Tang L.-Y.T."/>
            <person name="Thornton R.T."/>
            <person name="Tisius J.T."/>
            <person name="Toledanes G.T."/>
            <person name="Trejos Z.T."/>
            <person name="Usmani K.U."/>
            <person name="Varghese R.V."/>
            <person name="Vattathil S.V."/>
            <person name="Vee V.V."/>
            <person name="Walker D.W."/>
            <person name="Weissenberger G.W."/>
            <person name="White C.W."/>
            <person name="Williams A.W."/>
            <person name="Woodworth J.W."/>
            <person name="Wright R.W."/>
            <person name="Zhu Y.Z."/>
            <person name="Han Y.H."/>
            <person name="Newsham I.N."/>
            <person name="Nazareth L.N."/>
            <person name="Worley K.W."/>
            <person name="Muzny D.M."/>
            <person name="Rogers J.R."/>
            <person name="Gibbs R.G."/>
        </authorList>
    </citation>
    <scope>NUCLEOTIDE SEQUENCE [LARGE SCALE GENOMIC DNA]</scope>
</reference>
<evidence type="ECO:0000256" key="2">
    <source>
        <dbReference type="ARBA" id="ARBA00004323"/>
    </source>
</evidence>
<dbReference type="InterPro" id="IPR000772">
    <property type="entry name" value="Ricin_B_lectin"/>
</dbReference>
<keyword evidence="13 16" id="KW-0472">Membrane</keyword>
<evidence type="ECO:0000256" key="14">
    <source>
        <dbReference type="ARBA" id="ARBA00023157"/>
    </source>
</evidence>
<dbReference type="GO" id="GO:0006493">
    <property type="term" value="P:protein O-linked glycosylation"/>
    <property type="evidence" value="ECO:0007669"/>
    <property type="project" value="UniProtKB-ARBA"/>
</dbReference>
<keyword evidence="14 16" id="KW-1015">Disulfide bond</keyword>
<keyword evidence="8 16" id="KW-0812">Transmembrane</keyword>
<evidence type="ECO:0000256" key="8">
    <source>
        <dbReference type="ARBA" id="ARBA00022692"/>
    </source>
</evidence>
<dbReference type="CDD" id="cd02510">
    <property type="entry name" value="pp-GalNAc-T"/>
    <property type="match status" value="1"/>
</dbReference>
<evidence type="ECO:0000256" key="13">
    <source>
        <dbReference type="ARBA" id="ARBA00023136"/>
    </source>
</evidence>
<dbReference type="InterPro" id="IPR001173">
    <property type="entry name" value="Glyco_trans_2-like"/>
</dbReference>
<evidence type="ECO:0000256" key="11">
    <source>
        <dbReference type="ARBA" id="ARBA00022989"/>
    </source>
</evidence>
<dbReference type="GO" id="GO:0004653">
    <property type="term" value="F:polypeptide N-acetylgalactosaminyltransferase activity"/>
    <property type="evidence" value="ECO:0007669"/>
    <property type="project" value="TreeGrafter"/>
</dbReference>
<dbReference type="Proteomes" id="UP000028761">
    <property type="component" value="Chromosome 4"/>
</dbReference>
<comment type="pathway">
    <text evidence="3 16">Protein modification; protein glycosylation.</text>
</comment>
<dbReference type="Pfam" id="PF00652">
    <property type="entry name" value="Ricin_B_lectin"/>
    <property type="match status" value="1"/>
</dbReference>
<dbReference type="FunFam" id="2.80.10.50:FF:000029">
    <property type="entry name" value="Polypeptide N-acetylgalactosaminyltransferase"/>
    <property type="match status" value="1"/>
</dbReference>
<dbReference type="Gene3D" id="2.80.10.50">
    <property type="match status" value="1"/>
</dbReference>
<dbReference type="GO" id="GO:0005112">
    <property type="term" value="F:Notch binding"/>
    <property type="evidence" value="ECO:0007669"/>
    <property type="project" value="TreeGrafter"/>
</dbReference>
<keyword evidence="11 16" id="KW-1133">Transmembrane helix</keyword>
<feature type="domain" description="Ricin B lectin" evidence="17">
    <location>
        <begin position="434"/>
        <end position="565"/>
    </location>
</feature>
<dbReference type="Bgee" id="ENSPANG00000008529">
    <property type="expression patterns" value="Expressed in adult mammalian kidney and 65 other cell types or tissues"/>
</dbReference>
<dbReference type="UniPathway" id="UPA00378"/>
<gene>
    <name evidence="18" type="primary">GALNT11</name>
</gene>
<dbReference type="PROSITE" id="PS50231">
    <property type="entry name" value="RICIN_B_LECTIN"/>
    <property type="match status" value="1"/>
</dbReference>
<dbReference type="PANTHER" id="PTHR11675:SF10">
    <property type="entry name" value="POLYPEPTIDE N-ACETYLGALACTOSAMINYLTRANSFERASE 11"/>
    <property type="match status" value="1"/>
</dbReference>
<comment type="cofactor">
    <cofactor evidence="1 16">
        <name>Mn(2+)</name>
        <dbReference type="ChEBI" id="CHEBI:29035"/>
    </cofactor>
</comment>
<dbReference type="PANTHER" id="PTHR11675">
    <property type="entry name" value="N-ACETYLGALACTOSAMINYLTRANSFERASE"/>
    <property type="match status" value="1"/>
</dbReference>
<accession>A0A096N0Q3</accession>
<evidence type="ECO:0000256" key="12">
    <source>
        <dbReference type="ARBA" id="ARBA00023034"/>
    </source>
</evidence>
<evidence type="ECO:0000256" key="6">
    <source>
        <dbReference type="ARBA" id="ARBA00022676"/>
    </source>
</evidence>
<sequence length="566" mass="64152">MGSVTVRYFCYGCLFTSATWTVLLFVYFNFSEVTQPLKNVPVKGSGPRGPSPKKFYPRFTRGPSRLLEPQFKANKIDDVIDSHVEDPEEGHLKFSSELGMIFNERDQELRDLGYQKHAFNMLISNRLGYHRDVPDTRNAACKEKFYPPDLPAASVVICFYNEAFSALLRTVHSVIDRTPAHLLHEIILVDDDSDFGEVLVFLDSHCEVNMMWLQPLLAAIREDRHTVVCPVIDIISADTLAYSSSPVVRGGFNWGLHFKWDLVPLSELGGAEGATAPIKSPTMAGGLFAMNRQYFHELGQYDSGMDIWGGENLEISFRIWMCGGKLFIIPCSRVGHIFRKRRPYGSPEGQDTMTHNSLRLAHVWLDEYKEQYFSLRPDLKTKSYGNISERVELRKKLGCKSFKWYLDNIYPEMQISGPHAKPQQPIFVNRGPKRPKVLQRGRLYHLQTNKCLVAQGRPSQKGGLVVLKACDYSDPNQIWIYNEEHELVLNSLLCLDMSETRSSDPPRLMKCHGSGGSQQWTFGKNNRLYQVSVGQCLRAVDPLGQKGSVAMAICDGSSSQQWHLEG</sequence>
<evidence type="ECO:0000256" key="9">
    <source>
        <dbReference type="ARBA" id="ARBA00022734"/>
    </source>
</evidence>
<dbReference type="Gene3D" id="3.90.550.10">
    <property type="entry name" value="Spore Coat Polysaccharide Biosynthesis Protein SpsA, Chain A"/>
    <property type="match status" value="2"/>
</dbReference>
<protein>
    <recommendedName>
        <fullName evidence="5 16">Polypeptide N-acetylgalactosaminyltransferase</fullName>
        <ecNumber evidence="16">2.4.1.-</ecNumber>
    </recommendedName>
    <alternativeName>
        <fullName evidence="16">Protein-UDP acetylgalactosaminyltransferase</fullName>
    </alternativeName>
</protein>
<keyword evidence="9 16" id="KW-0430">Lectin</keyword>
<dbReference type="GO" id="GO:0030246">
    <property type="term" value="F:carbohydrate binding"/>
    <property type="evidence" value="ECO:0007669"/>
    <property type="project" value="UniProtKB-KW"/>
</dbReference>
<keyword evidence="12 16" id="KW-0333">Golgi apparatus</keyword>
<dbReference type="AlphaFoldDB" id="A0A096N0Q3"/>
<name>A0A096N0Q3_PAPAN</name>
<reference evidence="18" key="3">
    <citation type="submission" date="2025-09" db="UniProtKB">
        <authorList>
            <consortium name="Ensembl"/>
        </authorList>
    </citation>
    <scope>IDENTIFICATION</scope>
</reference>
<dbReference type="Pfam" id="PF00535">
    <property type="entry name" value="Glycos_transf_2"/>
    <property type="match status" value="2"/>
</dbReference>
<reference evidence="18" key="2">
    <citation type="submission" date="2025-08" db="UniProtKB">
        <authorList>
            <consortium name="Ensembl"/>
        </authorList>
    </citation>
    <scope>IDENTIFICATION</scope>
</reference>
<keyword evidence="7 16" id="KW-0808">Transferase</keyword>
<evidence type="ECO:0000256" key="16">
    <source>
        <dbReference type="RuleBase" id="RU361242"/>
    </source>
</evidence>
<dbReference type="EC" id="2.4.1.-" evidence="16"/>
<evidence type="ECO:0000256" key="1">
    <source>
        <dbReference type="ARBA" id="ARBA00001936"/>
    </source>
</evidence>
<dbReference type="CDD" id="cd23440">
    <property type="entry name" value="beta-trefoil_Ricin_GALNT11"/>
    <property type="match status" value="1"/>
</dbReference>
<keyword evidence="15 16" id="KW-0464">Manganese</keyword>
<evidence type="ECO:0000256" key="4">
    <source>
        <dbReference type="ARBA" id="ARBA00005680"/>
    </source>
</evidence>
<proteinExistence type="inferred from homology"/>
<dbReference type="InterPro" id="IPR035992">
    <property type="entry name" value="Ricin_B-like_lectins"/>
</dbReference>
<evidence type="ECO:0000313" key="19">
    <source>
        <dbReference type="Proteomes" id="UP000028761"/>
    </source>
</evidence>
<dbReference type="SUPFAM" id="SSF53448">
    <property type="entry name" value="Nucleotide-diphospho-sugar transferases"/>
    <property type="match status" value="1"/>
</dbReference>
<dbReference type="SUPFAM" id="SSF50370">
    <property type="entry name" value="Ricin B-like lectins"/>
    <property type="match status" value="1"/>
</dbReference>
<evidence type="ECO:0000256" key="7">
    <source>
        <dbReference type="ARBA" id="ARBA00022679"/>
    </source>
</evidence>
<comment type="similarity">
    <text evidence="4 16">Belongs to the glycosyltransferase 2 family. GalNAc-T subfamily.</text>
</comment>
<evidence type="ECO:0000256" key="15">
    <source>
        <dbReference type="ARBA" id="ARBA00023211"/>
    </source>
</evidence>
<organism evidence="18 19">
    <name type="scientific">Papio anubis</name>
    <name type="common">Olive baboon</name>
    <dbReference type="NCBI Taxonomy" id="9555"/>
    <lineage>
        <taxon>Eukaryota</taxon>
        <taxon>Metazoa</taxon>
        <taxon>Chordata</taxon>
        <taxon>Craniata</taxon>
        <taxon>Vertebrata</taxon>
        <taxon>Euteleostomi</taxon>
        <taxon>Mammalia</taxon>
        <taxon>Eutheria</taxon>
        <taxon>Euarchontoglires</taxon>
        <taxon>Primates</taxon>
        <taxon>Haplorrhini</taxon>
        <taxon>Catarrhini</taxon>
        <taxon>Cercopithecidae</taxon>
        <taxon>Cercopithecinae</taxon>
        <taxon>Papio</taxon>
    </lineage>
</organism>
<dbReference type="Ensembl" id="ENSPANT00000020263.3">
    <property type="protein sequence ID" value="ENSPANP00000005841.3"/>
    <property type="gene ID" value="ENSPANG00000008529.4"/>
</dbReference>
<dbReference type="GO" id="GO:0000139">
    <property type="term" value="C:Golgi membrane"/>
    <property type="evidence" value="ECO:0007669"/>
    <property type="project" value="UniProtKB-SubCell"/>
</dbReference>
<dbReference type="GO" id="GO:0008593">
    <property type="term" value="P:regulation of Notch signaling pathway"/>
    <property type="evidence" value="ECO:0007669"/>
    <property type="project" value="TreeGrafter"/>
</dbReference>
<keyword evidence="19" id="KW-1185">Reference proteome</keyword>
<evidence type="ECO:0000256" key="5">
    <source>
        <dbReference type="ARBA" id="ARBA00012644"/>
    </source>
</evidence>
<dbReference type="GeneTree" id="ENSGT00940000158227"/>
<keyword evidence="10" id="KW-0735">Signal-anchor</keyword>